<protein>
    <submittedName>
        <fullName evidence="1">Alternate signal-mediated exported protein, RER_14450 family</fullName>
    </submittedName>
    <submittedName>
        <fullName evidence="2">Alternate-type signal peptide domain-containing protein</fullName>
    </submittedName>
</protein>
<dbReference type="EMBL" id="FOPW01000002">
    <property type="protein sequence ID" value="SFH26811.1"/>
    <property type="molecule type" value="Genomic_DNA"/>
</dbReference>
<dbReference type="NCBIfam" id="TIGR04089">
    <property type="entry name" value="exp_by_SipW_III"/>
    <property type="match status" value="1"/>
</dbReference>
<evidence type="ECO:0000313" key="3">
    <source>
        <dbReference type="Proteomes" id="UP000199681"/>
    </source>
</evidence>
<proteinExistence type="predicted"/>
<dbReference type="InterPro" id="IPR024006">
    <property type="entry name" value="Alt_signal_exp_actinobact"/>
</dbReference>
<dbReference type="Proteomes" id="UP000297963">
    <property type="component" value="Unassembled WGS sequence"/>
</dbReference>
<evidence type="ECO:0000313" key="2">
    <source>
        <dbReference type="EMBL" id="TFB86055.1"/>
    </source>
</evidence>
<name>A0A1I2YQ89_9MICO</name>
<sequence>MNKLTKGAIAGAAGLTLLLGGGTTFALWNSSAVVAGGTIEAGNLVVSPSAIDGVEVAGVWTDQNDVVLNLETFAASPGDVLVYTKKMHVLAEGDNLVAELTLDAGSINATTPGHKADDALAAYLIGTAVLTVTPDGGIKDNFSQTERSVTTGPTDYTITPGAGIVEEDVTVEVTITFPNGALGAENTMMLGSVTLKDVAVNLTQI</sequence>
<dbReference type="Proteomes" id="UP000199681">
    <property type="component" value="Unassembled WGS sequence"/>
</dbReference>
<evidence type="ECO:0000313" key="4">
    <source>
        <dbReference type="Proteomes" id="UP000297963"/>
    </source>
</evidence>
<dbReference type="RefSeq" id="WP_092448372.1">
    <property type="nucleotide sequence ID" value="NZ_BKAC01000012.1"/>
</dbReference>
<reference evidence="2 4" key="2">
    <citation type="submission" date="2019-03" db="EMBL/GenBank/DDBJ databases">
        <title>Genomics of glacier-inhabiting Cryobacterium strains.</title>
        <authorList>
            <person name="Liu Q."/>
            <person name="Xin Y.-H."/>
        </authorList>
    </citation>
    <scope>NUCLEOTIDE SEQUENCE [LARGE SCALE GENOMIC DNA]</scope>
    <source>
        <strain evidence="2 4">Hh34</strain>
    </source>
</reference>
<reference evidence="1 3" key="1">
    <citation type="submission" date="2016-10" db="EMBL/GenBank/DDBJ databases">
        <authorList>
            <person name="Varghese N."/>
            <person name="Submissions S."/>
        </authorList>
    </citation>
    <scope>NUCLEOTIDE SEQUENCE [LARGE SCALE GENOMIC DNA]</scope>
    <source>
        <strain evidence="1 3">GMCC 1.11211</strain>
    </source>
</reference>
<dbReference type="InterPro" id="IPR023833">
    <property type="entry name" value="Signal_pept_SipW-depend-type"/>
</dbReference>
<gene>
    <name evidence="2" type="ORF">E3O11_06045</name>
    <name evidence="1" type="ORF">SAMN05216274_102196</name>
</gene>
<comment type="caution">
    <text evidence="2">The sequence shown here is derived from an EMBL/GenBank/DDBJ whole genome shotgun (WGS) entry which is preliminary data.</text>
</comment>
<accession>A0A1I2YQ89</accession>
<evidence type="ECO:0000313" key="1">
    <source>
        <dbReference type="EMBL" id="SFH26811.1"/>
    </source>
</evidence>
<dbReference type="NCBIfam" id="TIGR04088">
    <property type="entry name" value="cognate_SipW"/>
    <property type="match status" value="1"/>
</dbReference>
<keyword evidence="3" id="KW-1185">Reference proteome</keyword>
<dbReference type="AlphaFoldDB" id="A0A1I2YQ89"/>
<organism evidence="2 4">
    <name type="scientific">Cryobacterium levicorallinum</name>
    <dbReference type="NCBI Taxonomy" id="995038"/>
    <lineage>
        <taxon>Bacteria</taxon>
        <taxon>Bacillati</taxon>
        <taxon>Actinomycetota</taxon>
        <taxon>Actinomycetes</taxon>
        <taxon>Micrococcales</taxon>
        <taxon>Microbacteriaceae</taxon>
        <taxon>Cryobacterium</taxon>
    </lineage>
</organism>
<dbReference type="EMBL" id="SOFE01000011">
    <property type="protein sequence ID" value="TFB86055.1"/>
    <property type="molecule type" value="Genomic_DNA"/>
</dbReference>
<dbReference type="STRING" id="995038.SAMN05216274_102196"/>